<feature type="chain" id="PRO_5016258439" evidence="1">
    <location>
        <begin position="20"/>
        <end position="147"/>
    </location>
</feature>
<name>A0A2Z5WP76_PENJP</name>
<evidence type="ECO:0000313" key="2">
    <source>
        <dbReference type="EMBL" id="BBC20610.1"/>
    </source>
</evidence>
<sequence length="147" mass="15877">MTRVMLLAATAAFAICSEAASLGNQLQAEEGSQGELQRAKRQFSWSNDQDITQIGSASEPGGHQFVSSHDTFLGNTQRVGQLSNGDNSKQFVHQGFSLFGPSKQEVEQIANGRGFQHQTVSQKGSIFGHNSQKVIQRGGSRQIVTGR</sequence>
<dbReference type="OrthoDB" id="6354134at2759"/>
<dbReference type="EMBL" id="LC349927">
    <property type="protein sequence ID" value="BBC20610.1"/>
    <property type="molecule type" value="mRNA"/>
</dbReference>
<dbReference type="AlphaFoldDB" id="A0A2Z5WP76"/>
<keyword evidence="1" id="KW-0732">Signal</keyword>
<feature type="signal peptide" evidence="1">
    <location>
        <begin position="1"/>
        <end position="19"/>
    </location>
</feature>
<evidence type="ECO:0000256" key="1">
    <source>
        <dbReference type="SAM" id="SignalP"/>
    </source>
</evidence>
<reference evidence="2" key="1">
    <citation type="submission" date="2017-12" db="EMBL/GenBank/DDBJ databases">
        <title>Identification and characterization of a novel hemocytes marker gene of kuruma shrimp.</title>
        <authorList>
            <person name="Zhang K."/>
            <person name="Koiwai K."/>
            <person name="Kondo H."/>
            <person name="Hirono I."/>
        </authorList>
    </citation>
    <scope>NUCLEOTIDE SEQUENCE</scope>
</reference>
<organism evidence="2">
    <name type="scientific">Penaeus japonicus</name>
    <name type="common">Kuruma prawn</name>
    <name type="synonym">Marsupenaeus japonicus</name>
    <dbReference type="NCBI Taxonomy" id="27405"/>
    <lineage>
        <taxon>Eukaryota</taxon>
        <taxon>Metazoa</taxon>
        <taxon>Ecdysozoa</taxon>
        <taxon>Arthropoda</taxon>
        <taxon>Crustacea</taxon>
        <taxon>Multicrustacea</taxon>
        <taxon>Malacostraca</taxon>
        <taxon>Eumalacostraca</taxon>
        <taxon>Eucarida</taxon>
        <taxon>Decapoda</taxon>
        <taxon>Dendrobranchiata</taxon>
        <taxon>Penaeoidea</taxon>
        <taxon>Penaeidae</taxon>
        <taxon>Penaeus</taxon>
    </lineage>
</organism>
<proteinExistence type="evidence at transcript level"/>
<accession>A0A2Z5WP76</accession>
<protein>
    <submittedName>
        <fullName evidence="2">Uncharacterized protein</fullName>
    </submittedName>
</protein>